<dbReference type="AlphaFoldDB" id="A0AAX4JZD8"/>
<evidence type="ECO:0000313" key="3">
    <source>
        <dbReference type="EMBL" id="WWC90204.1"/>
    </source>
</evidence>
<evidence type="ECO:0000313" key="4">
    <source>
        <dbReference type="Proteomes" id="UP001355207"/>
    </source>
</evidence>
<proteinExistence type="predicted"/>
<evidence type="ECO:0000259" key="2">
    <source>
        <dbReference type="PROSITE" id="PS50090"/>
    </source>
</evidence>
<keyword evidence="4" id="KW-1185">Reference proteome</keyword>
<protein>
    <recommendedName>
        <fullName evidence="2">Myb-like domain-containing protein</fullName>
    </recommendedName>
</protein>
<accession>A0AAX4JZD8</accession>
<dbReference type="PROSITE" id="PS50090">
    <property type="entry name" value="MYB_LIKE"/>
    <property type="match status" value="1"/>
</dbReference>
<dbReference type="Proteomes" id="UP001355207">
    <property type="component" value="Chromosome 6"/>
</dbReference>
<dbReference type="GeneID" id="91095807"/>
<feature type="domain" description="Myb-like" evidence="2">
    <location>
        <begin position="43"/>
        <end position="91"/>
    </location>
</feature>
<feature type="region of interest" description="Disordered" evidence="1">
    <location>
        <begin position="83"/>
        <end position="102"/>
    </location>
</feature>
<feature type="region of interest" description="Disordered" evidence="1">
    <location>
        <begin position="1"/>
        <end position="59"/>
    </location>
</feature>
<dbReference type="Gene3D" id="1.10.10.60">
    <property type="entry name" value="Homeodomain-like"/>
    <property type="match status" value="1"/>
</dbReference>
<gene>
    <name evidence="3" type="ORF">L201_005137</name>
</gene>
<feature type="compositionally biased region" description="Basic and acidic residues" evidence="1">
    <location>
        <begin position="1"/>
        <end position="13"/>
    </location>
</feature>
<name>A0AAX4JZD8_9TREE</name>
<dbReference type="EMBL" id="CP144103">
    <property type="protein sequence ID" value="WWC90204.1"/>
    <property type="molecule type" value="Genomic_DNA"/>
</dbReference>
<dbReference type="InterPro" id="IPR001005">
    <property type="entry name" value="SANT/Myb"/>
</dbReference>
<evidence type="ECO:0000256" key="1">
    <source>
        <dbReference type="SAM" id="MobiDB-lite"/>
    </source>
</evidence>
<sequence length="102" mass="11413">MSPRSKKTDKPAVDDTSSEGEDTKLPVSTNNDSSETPSNKQTTPKKRTNNKKTSESPTVVSTVEIKWDEVAAKMGPNYTGKQCREQWQRATGKRIRKALEEE</sequence>
<reference evidence="3 4" key="1">
    <citation type="submission" date="2024-01" db="EMBL/GenBank/DDBJ databases">
        <title>Comparative genomics of Cryptococcus and Kwoniella reveals pathogenesis evolution and contrasting modes of karyotype evolution via chromosome fusion or intercentromeric recombination.</title>
        <authorList>
            <person name="Coelho M.A."/>
            <person name="David-Palma M."/>
            <person name="Shea T."/>
            <person name="Bowers K."/>
            <person name="McGinley-Smith S."/>
            <person name="Mohammad A.W."/>
            <person name="Gnirke A."/>
            <person name="Yurkov A.M."/>
            <person name="Nowrousian M."/>
            <person name="Sun S."/>
            <person name="Cuomo C.A."/>
            <person name="Heitman J."/>
        </authorList>
    </citation>
    <scope>NUCLEOTIDE SEQUENCE [LARGE SCALE GENOMIC DNA]</scope>
    <source>
        <strain evidence="3 4">CBS 6074</strain>
    </source>
</reference>
<feature type="compositionally biased region" description="Polar residues" evidence="1">
    <location>
        <begin position="26"/>
        <end position="38"/>
    </location>
</feature>
<dbReference type="RefSeq" id="XP_066076967.1">
    <property type="nucleotide sequence ID" value="XM_066220870.1"/>
</dbReference>
<organism evidence="3 4">
    <name type="scientific">Kwoniella dendrophila CBS 6074</name>
    <dbReference type="NCBI Taxonomy" id="1295534"/>
    <lineage>
        <taxon>Eukaryota</taxon>
        <taxon>Fungi</taxon>
        <taxon>Dikarya</taxon>
        <taxon>Basidiomycota</taxon>
        <taxon>Agaricomycotina</taxon>
        <taxon>Tremellomycetes</taxon>
        <taxon>Tremellales</taxon>
        <taxon>Cryptococcaceae</taxon>
        <taxon>Kwoniella</taxon>
    </lineage>
</organism>